<organism evidence="2 4">
    <name type="scientific">Artemisia annua</name>
    <name type="common">Sweet wormwood</name>
    <dbReference type="NCBI Taxonomy" id="35608"/>
    <lineage>
        <taxon>Eukaryota</taxon>
        <taxon>Viridiplantae</taxon>
        <taxon>Streptophyta</taxon>
        <taxon>Embryophyta</taxon>
        <taxon>Tracheophyta</taxon>
        <taxon>Spermatophyta</taxon>
        <taxon>Magnoliopsida</taxon>
        <taxon>eudicotyledons</taxon>
        <taxon>Gunneridae</taxon>
        <taxon>Pentapetalae</taxon>
        <taxon>asterids</taxon>
        <taxon>campanulids</taxon>
        <taxon>Asterales</taxon>
        <taxon>Asteraceae</taxon>
        <taxon>Asteroideae</taxon>
        <taxon>Anthemideae</taxon>
        <taxon>Artemisiinae</taxon>
        <taxon>Artemisia</taxon>
    </lineage>
</organism>
<sequence length="210" mass="24542">MVELEAEESVVFPLVLYDGEREIDVGHVKIRASLDFKQFQMMLKETIGISYNNLTTYFVDSNKTKVSSERRKTLVTGKVNFGVLMREKDCYFLVVLKRSRRDRRRKLNKTSGFEYMYNNPANEYLMYLNDQMMKQSYVNSFMNWNNCGFYPQLNMNFSRFIEGGRTRALCEECMKAEKHGMKAAFHFCVNDDVVAGSFRSPVGPICRPSR</sequence>
<proteinExistence type="predicted"/>
<keyword evidence="4" id="KW-1185">Reference proteome</keyword>
<evidence type="ECO:0000313" key="3">
    <source>
        <dbReference type="EMBL" id="PWA82997.1"/>
    </source>
</evidence>
<reference evidence="2 4" key="1">
    <citation type="journal article" date="2018" name="Mol. Plant">
        <title>The genome of Artemisia annua provides insight into the evolution of Asteraceae family and artemisinin biosynthesis.</title>
        <authorList>
            <person name="Shen Q."/>
            <person name="Zhang L."/>
            <person name="Liao Z."/>
            <person name="Wang S."/>
            <person name="Yan T."/>
            <person name="Shi P."/>
            <person name="Liu M."/>
            <person name="Fu X."/>
            <person name="Pan Q."/>
            <person name="Wang Y."/>
            <person name="Lv Z."/>
            <person name="Lu X."/>
            <person name="Zhang F."/>
            <person name="Jiang W."/>
            <person name="Ma Y."/>
            <person name="Chen M."/>
            <person name="Hao X."/>
            <person name="Li L."/>
            <person name="Tang Y."/>
            <person name="Lv G."/>
            <person name="Zhou Y."/>
            <person name="Sun X."/>
            <person name="Brodelius P.E."/>
            <person name="Rose J.K.C."/>
            <person name="Tang K."/>
        </authorList>
    </citation>
    <scope>NUCLEOTIDE SEQUENCE [LARGE SCALE GENOMIC DNA]</scope>
    <source>
        <strain evidence="4">cv. Huhao1</strain>
        <tissue evidence="2">Leaf</tissue>
    </source>
</reference>
<evidence type="ECO:0000313" key="4">
    <source>
        <dbReference type="Proteomes" id="UP000245207"/>
    </source>
</evidence>
<dbReference type="InterPro" id="IPR055562">
    <property type="entry name" value="DUF7138"/>
</dbReference>
<dbReference type="Pfam" id="PF23596">
    <property type="entry name" value="DUF7138"/>
    <property type="match status" value="1"/>
</dbReference>
<dbReference type="STRING" id="35608.A0A2U1NGP9"/>
<dbReference type="EMBL" id="PKPP01001404">
    <property type="protein sequence ID" value="PWA82997.1"/>
    <property type="molecule type" value="Genomic_DNA"/>
</dbReference>
<feature type="domain" description="DUF7138" evidence="1">
    <location>
        <begin position="10"/>
        <end position="94"/>
    </location>
</feature>
<dbReference type="AlphaFoldDB" id="A0A2U1NGP9"/>
<gene>
    <name evidence="3" type="ORF">CTI12_AA031700</name>
    <name evidence="2" type="ORF">CTI12_AA268760</name>
</gene>
<comment type="caution">
    <text evidence="2">The sequence shown here is derived from an EMBL/GenBank/DDBJ whole genome shotgun (WGS) entry which is preliminary data.</text>
</comment>
<dbReference type="Proteomes" id="UP000245207">
    <property type="component" value="Unassembled WGS sequence"/>
</dbReference>
<dbReference type="OrthoDB" id="778072at2759"/>
<name>A0A2U1NGP9_ARTAN</name>
<evidence type="ECO:0000259" key="1">
    <source>
        <dbReference type="Pfam" id="PF23596"/>
    </source>
</evidence>
<evidence type="ECO:0000313" key="2">
    <source>
        <dbReference type="EMBL" id="PWA72630.1"/>
    </source>
</evidence>
<protein>
    <recommendedName>
        <fullName evidence="1">DUF7138 domain-containing protein</fullName>
    </recommendedName>
</protein>
<dbReference type="EMBL" id="PKPP01002871">
    <property type="protein sequence ID" value="PWA72630.1"/>
    <property type="molecule type" value="Genomic_DNA"/>
</dbReference>
<dbReference type="PANTHER" id="PTHR36351">
    <property type="entry name" value="EMBRYO SAC DEVELOPMENT ARREST 12"/>
    <property type="match status" value="1"/>
</dbReference>
<dbReference type="PANTHER" id="PTHR36351:SF1">
    <property type="entry name" value="EMBRYO SAC DEVELOPMENT ARREST 12"/>
    <property type="match status" value="1"/>
</dbReference>
<accession>A0A2U1NGP9</accession>